<reference evidence="5" key="1">
    <citation type="journal article" date="2020" name="Mar. Drugs">
        <title>Transcriptomic Analysis of Four Cerianthid (Cnidaria, Ceriantharia) Venoms.</title>
        <authorList>
            <person name="Klompen A.M.L."/>
            <person name="Macrander J."/>
            <person name="Reitzel A.M."/>
            <person name="Stampar S.N."/>
        </authorList>
    </citation>
    <scope>NUCLEOTIDE SEQUENCE</scope>
</reference>
<keyword evidence="3" id="KW-0732">Signal</keyword>
<reference evidence="5" key="2">
    <citation type="submission" date="2020-07" db="EMBL/GenBank/DDBJ databases">
        <authorList>
            <person name="Klompen A.L."/>
            <person name="Macrander J."/>
            <person name="Reitzel A.M."/>
            <person name="Stampar S.N."/>
        </authorList>
    </citation>
    <scope>NUCLEOTIDE SEQUENCE</scope>
</reference>
<accession>A0A7G7WYW1</accession>
<keyword evidence="1" id="KW-0430">Lectin</keyword>
<evidence type="ECO:0000256" key="2">
    <source>
        <dbReference type="ARBA" id="ARBA00023157"/>
    </source>
</evidence>
<evidence type="ECO:0000313" key="5">
    <source>
        <dbReference type="EMBL" id="QNH72450.1"/>
    </source>
</evidence>
<dbReference type="InterPro" id="IPR018378">
    <property type="entry name" value="C-type_lectin_CS"/>
</dbReference>
<dbReference type="Pfam" id="PF00059">
    <property type="entry name" value="Lectin_C"/>
    <property type="match status" value="1"/>
</dbReference>
<dbReference type="InterPro" id="IPR033989">
    <property type="entry name" value="CD209-like_CTLD"/>
</dbReference>
<proteinExistence type="evidence at transcript level"/>
<name>A0A7G7WYW1_9CNID</name>
<sequence length="780" mass="86653">MARLLLMFIAVLTGHVHGEKSTVITGTMNLPYEASMNLGYFFNVNDMTSSSKSPFTSDARENFAVINHDRTSFLYKIVSSSKEKRDLLDISGSLSLKIKALGGIDIAASGKYLKDKGNGNKFVEILVVIKIEKQTRTLTSESEKASGYVDLIKKAAGGGNFHYVRSETYGGELIASLKFTSKNDKDIEDIEAKASLDVKSTSVDVSVAGSFKKLFSDISKSSDLTVTIYKTGGSTSKLVKSVDELNTYIGEFLTEMKDPSNHAKLRVSLLPIQHLVPTGKVISGIQFILDRTLEASTARFESYYDDVKDAKELARAISKGPFKTDEQKNEFDALYSEVSSVLRSFVETIRTLSLNQGSTSGENTQRLQEAIAKYNEGDLGQLPGKYVRAVRRIRDSMGETEIEASKPGLLRSQLKVYRDTLESTVIDKMEILGERVYCGTSLRQFRDGTSGFLQQPGLRPVIPGYAMNLYGTDYDIPENAPIPFDVSDRYTLSFNTEMAVPVVSSKKRSFLQMLSKKRSSRRAKMASNDASPEVPLYKDNHLVAPMGGVYLLSYQLYNIGDVTEVDVPDSPCDQDWQHHNEKCYLKVSQQLDFATAENNCINKGAELVSINNEEENTFAYNLIKGSRAWIGLKRQSGGFVWKDGTTVDYDNWYTGEPNNAGGRENCVHFFNGNYWNDLPCDYTYISICEKDKRKNVNSKGLVRAKVMKGDEVLSEQRVNSQTPEDVAGSTCDAPFIKAPISKPVLVQLASGDRVRMEQTVNTEVDKTVDVFYDGVLLKAD</sequence>
<feature type="domain" description="C-type lectin" evidence="4">
    <location>
        <begin position="579"/>
        <end position="689"/>
    </location>
</feature>
<dbReference type="Gene3D" id="3.10.100.10">
    <property type="entry name" value="Mannose-Binding Protein A, subunit A"/>
    <property type="match status" value="1"/>
</dbReference>
<dbReference type="InterPro" id="IPR016187">
    <property type="entry name" value="CTDL_fold"/>
</dbReference>
<dbReference type="SMART" id="SM00034">
    <property type="entry name" value="CLECT"/>
    <property type="match status" value="1"/>
</dbReference>
<dbReference type="GO" id="GO:0030246">
    <property type="term" value="F:carbohydrate binding"/>
    <property type="evidence" value="ECO:0007669"/>
    <property type="project" value="UniProtKB-KW"/>
</dbReference>
<dbReference type="PROSITE" id="PS50041">
    <property type="entry name" value="C_TYPE_LECTIN_2"/>
    <property type="match status" value="1"/>
</dbReference>
<evidence type="ECO:0000256" key="1">
    <source>
        <dbReference type="ARBA" id="ARBA00022734"/>
    </source>
</evidence>
<dbReference type="SUPFAM" id="SSF56436">
    <property type="entry name" value="C-type lectin-like"/>
    <property type="match status" value="1"/>
</dbReference>
<protein>
    <submittedName>
        <fullName evidence="5">Toxin candidate TRINITY_DN19977_c1_g1_i1.p1</fullName>
    </submittedName>
</protein>
<dbReference type="PROSITE" id="PS00615">
    <property type="entry name" value="C_TYPE_LECTIN_1"/>
    <property type="match status" value="1"/>
</dbReference>
<feature type="chain" id="PRO_5028983190" evidence="3">
    <location>
        <begin position="19"/>
        <end position="780"/>
    </location>
</feature>
<organism evidence="5">
    <name type="scientific">Ceriantheomorphe brasiliensis</name>
    <dbReference type="NCBI Taxonomy" id="1048506"/>
    <lineage>
        <taxon>Eukaryota</taxon>
        <taxon>Metazoa</taxon>
        <taxon>Cnidaria</taxon>
        <taxon>Anthozoa</taxon>
        <taxon>Ceriantharia</taxon>
        <taxon>Spirularia</taxon>
        <taxon>Cerianthidae</taxon>
        <taxon>Ceriantheomorphe</taxon>
    </lineage>
</organism>
<dbReference type="AlphaFoldDB" id="A0A7G7WYW1"/>
<feature type="signal peptide" evidence="3">
    <location>
        <begin position="1"/>
        <end position="18"/>
    </location>
</feature>
<dbReference type="InterPro" id="IPR001304">
    <property type="entry name" value="C-type_lectin-like"/>
</dbReference>
<keyword evidence="2" id="KW-1015">Disulfide bond</keyword>
<evidence type="ECO:0000256" key="3">
    <source>
        <dbReference type="SAM" id="SignalP"/>
    </source>
</evidence>
<dbReference type="EMBL" id="MT747516">
    <property type="protein sequence ID" value="QNH72450.1"/>
    <property type="molecule type" value="mRNA"/>
</dbReference>
<dbReference type="CDD" id="cd03590">
    <property type="entry name" value="CLECT_DC-SIGN_like"/>
    <property type="match status" value="1"/>
</dbReference>
<dbReference type="InterPro" id="IPR050111">
    <property type="entry name" value="C-type_lectin/snaclec_domain"/>
</dbReference>
<dbReference type="PANTHER" id="PTHR22803">
    <property type="entry name" value="MANNOSE, PHOSPHOLIPASE, LECTIN RECEPTOR RELATED"/>
    <property type="match status" value="1"/>
</dbReference>
<dbReference type="InterPro" id="IPR016186">
    <property type="entry name" value="C-type_lectin-like/link_sf"/>
</dbReference>
<evidence type="ECO:0000259" key="4">
    <source>
        <dbReference type="PROSITE" id="PS50041"/>
    </source>
</evidence>